<dbReference type="SUPFAM" id="SSF52266">
    <property type="entry name" value="SGNH hydrolase"/>
    <property type="match status" value="1"/>
</dbReference>
<proteinExistence type="predicted"/>
<sequence>MIASFLLIGQSNMAGRGYHHEVPAIINEGIKVLRNGRWQLMTEPVHNDRSSAGIGLAGSFGAAWRKDHPDEEIGFIPCADGGTSLDDWSPGGALFDHALTQAKLAQRSSTLAGILWHQGESDCSPEKALVYEDKLKVIVDTLRLELHVTDVPFIIGGLGDFLTSGIYGNYFAAYPLINEALWHYARTQALCYYATAAGLSSNPDGLHFNATSLRTLGIRYYEAFRTRQHVTQPLTGEAEILAAIYNRPHTQKEQLFQLEHRFASGKIGVAQFQSELTGIQSASTK</sequence>
<accession>A0A5C6LHR2</accession>
<dbReference type="Gene3D" id="3.40.50.1110">
    <property type="entry name" value="SGNH hydrolase"/>
    <property type="match status" value="1"/>
</dbReference>
<comment type="caution">
    <text evidence="3">The sequence shown here is derived from an EMBL/GenBank/DDBJ whole genome shotgun (WGS) entry which is preliminary data.</text>
</comment>
<dbReference type="OrthoDB" id="9795554at2"/>
<dbReference type="EMBL" id="VOHS01000092">
    <property type="protein sequence ID" value="TWV89104.1"/>
    <property type="molecule type" value="Genomic_DNA"/>
</dbReference>
<dbReference type="PANTHER" id="PTHR31988">
    <property type="entry name" value="ESTERASE, PUTATIVE (DUF303)-RELATED"/>
    <property type="match status" value="1"/>
</dbReference>
<dbReference type="PANTHER" id="PTHR31988:SF19">
    <property type="entry name" value="9-O-ACETYL-N-ACETYLNEURAMINIC ACID DEACETYLASE-RELATED"/>
    <property type="match status" value="1"/>
</dbReference>
<gene>
    <name evidence="3" type="ORF">FEF09_30185</name>
</gene>
<keyword evidence="1" id="KW-0378">Hydrolase</keyword>
<dbReference type="GO" id="GO:0016788">
    <property type="term" value="F:hydrolase activity, acting on ester bonds"/>
    <property type="evidence" value="ECO:0007669"/>
    <property type="project" value="UniProtKB-ARBA"/>
</dbReference>
<dbReference type="InterPro" id="IPR052940">
    <property type="entry name" value="Carb_Esterase_6"/>
</dbReference>
<keyword evidence="4" id="KW-1185">Reference proteome</keyword>
<name>A0A5C6LHR2_9BACT</name>
<dbReference type="AlphaFoldDB" id="A0A5C6LHR2"/>
<feature type="domain" description="Sialate O-acetylesterase" evidence="2">
    <location>
        <begin position="5"/>
        <end position="224"/>
    </location>
</feature>
<evidence type="ECO:0000313" key="3">
    <source>
        <dbReference type="EMBL" id="TWV89104.1"/>
    </source>
</evidence>
<dbReference type="Proteomes" id="UP000318815">
    <property type="component" value="Unassembled WGS sequence"/>
</dbReference>
<evidence type="ECO:0000256" key="1">
    <source>
        <dbReference type="ARBA" id="ARBA00022801"/>
    </source>
</evidence>
<organism evidence="3 4">
    <name type="scientific">Chitinophaga pinensis</name>
    <dbReference type="NCBI Taxonomy" id="79329"/>
    <lineage>
        <taxon>Bacteria</taxon>
        <taxon>Pseudomonadati</taxon>
        <taxon>Bacteroidota</taxon>
        <taxon>Chitinophagia</taxon>
        <taxon>Chitinophagales</taxon>
        <taxon>Chitinophagaceae</taxon>
        <taxon>Chitinophaga</taxon>
    </lineage>
</organism>
<evidence type="ECO:0000313" key="4">
    <source>
        <dbReference type="Proteomes" id="UP000318815"/>
    </source>
</evidence>
<evidence type="ECO:0000259" key="2">
    <source>
        <dbReference type="Pfam" id="PF03629"/>
    </source>
</evidence>
<dbReference type="InterPro" id="IPR005181">
    <property type="entry name" value="SASA"/>
</dbReference>
<protein>
    <submittedName>
        <fullName evidence="3">Sialate O-acetylesterase</fullName>
    </submittedName>
</protein>
<dbReference type="Pfam" id="PF03629">
    <property type="entry name" value="SASA"/>
    <property type="match status" value="1"/>
</dbReference>
<dbReference type="InterPro" id="IPR036514">
    <property type="entry name" value="SGNH_hydro_sf"/>
</dbReference>
<dbReference type="RefSeq" id="WP_146308604.1">
    <property type="nucleotide sequence ID" value="NZ_VOHS01000092.1"/>
</dbReference>
<reference evidence="3 4" key="1">
    <citation type="submission" date="2019-08" db="EMBL/GenBank/DDBJ databases">
        <title>Whole genome sequencing of chitin degrading bacteria Chitinophaga pinensis YS16.</title>
        <authorList>
            <person name="Singh R.P."/>
            <person name="Manchanda G."/>
            <person name="Maurya I.K."/>
            <person name="Joshi N.K."/>
            <person name="Srivastava A.K."/>
        </authorList>
    </citation>
    <scope>NUCLEOTIDE SEQUENCE [LARGE SCALE GENOMIC DNA]</scope>
    <source>
        <strain evidence="3 4">YS-16</strain>
    </source>
</reference>